<comment type="catalytic activity">
    <reaction evidence="1 6">
        <text>3-dehydroquinate = 3-dehydroshikimate + H2O</text>
        <dbReference type="Rhea" id="RHEA:21096"/>
        <dbReference type="ChEBI" id="CHEBI:15377"/>
        <dbReference type="ChEBI" id="CHEBI:16630"/>
        <dbReference type="ChEBI" id="CHEBI:32364"/>
        <dbReference type="EC" id="4.2.1.10"/>
    </reaction>
</comment>
<dbReference type="PROSITE" id="PS01028">
    <property type="entry name" value="DEHYDROQUINASE_I"/>
    <property type="match status" value="1"/>
</dbReference>
<comment type="caution">
    <text evidence="6">Lacks conserved residue(s) required for the propagation of feature annotation.</text>
</comment>
<feature type="active site" description="Proton donor/acceptor" evidence="6">
    <location>
        <position position="116"/>
    </location>
</feature>
<feature type="binding site" evidence="6">
    <location>
        <position position="181"/>
    </location>
    <ligand>
        <name>3-dehydroquinate</name>
        <dbReference type="ChEBI" id="CHEBI:32364"/>
    </ligand>
</feature>
<comment type="function">
    <text evidence="6">Involved in the third step of the chorismate pathway, which leads to the biosynthesis of aromatic amino acids. Catalyzes the cis-dehydration of 3-dehydroquinate (DHQ) and introduces the first double bond of the aromatic ring to yield 3-dehydroshikimate.</text>
</comment>
<proteinExistence type="inferred from homology"/>
<evidence type="ECO:0000256" key="4">
    <source>
        <dbReference type="ARBA" id="ARBA00023239"/>
    </source>
</evidence>
<dbReference type="AlphaFoldDB" id="D3DFQ7"/>
<comment type="subunit">
    <text evidence="6">Homodimer.</text>
</comment>
<reference evidence="7 8" key="1">
    <citation type="journal article" date="2010" name="J. Bacteriol.">
        <title>Complete genome sequence of the thermophilic, obligately chemolithoautotrophic hydrogen-oxidizing bacterium Hydrogenobacter thermophilus TK-6.</title>
        <authorList>
            <person name="Arai H."/>
            <person name="Kanbe H."/>
            <person name="Ishii M."/>
            <person name="Igarashi Y."/>
        </authorList>
    </citation>
    <scope>NUCLEOTIDE SEQUENCE [LARGE SCALE GENOMIC DNA]</scope>
    <source>
        <strain evidence="8">DSM 6534 / IAM 12695 / TK-6 [Tokyo]</strain>
    </source>
</reference>
<dbReference type="GO" id="GO:0003855">
    <property type="term" value="F:3-dehydroquinate dehydratase activity"/>
    <property type="evidence" value="ECO:0007669"/>
    <property type="project" value="UniProtKB-UniRule"/>
</dbReference>
<dbReference type="STRING" id="608538.HTH_0192"/>
<protein>
    <recommendedName>
        <fullName evidence="6">3-dehydroquinate dehydratase</fullName>
        <shortName evidence="6">3-dehydroquinase</shortName>
        <ecNumber evidence="6">4.2.1.10</ecNumber>
    </recommendedName>
    <alternativeName>
        <fullName evidence="6">Type I DHQase</fullName>
    </alternativeName>
    <alternativeName>
        <fullName evidence="6">Type I dehydroquinase</fullName>
        <shortName evidence="6">DHQ1</shortName>
    </alternativeName>
</protein>
<dbReference type="SUPFAM" id="SSF51569">
    <property type="entry name" value="Aldolase"/>
    <property type="match status" value="1"/>
</dbReference>
<dbReference type="InterPro" id="IPR013785">
    <property type="entry name" value="Aldolase_TIM"/>
</dbReference>
<dbReference type="eggNOG" id="COG0710">
    <property type="taxonomic scope" value="Bacteria"/>
</dbReference>
<dbReference type="OrthoDB" id="9813659at2"/>
<dbReference type="InterPro" id="IPR001381">
    <property type="entry name" value="DHquinase_I"/>
</dbReference>
<dbReference type="FunFam" id="3.20.20.70:FF:000290">
    <property type="entry name" value="3-dehydroquinate dehydratase"/>
    <property type="match status" value="1"/>
</dbReference>
<dbReference type="PANTHER" id="PTHR43699:SF1">
    <property type="entry name" value="3-DEHYDROQUINATE DEHYDRATASE"/>
    <property type="match status" value="1"/>
</dbReference>
<dbReference type="UniPathway" id="UPA00053">
    <property type="reaction ID" value="UER00086"/>
</dbReference>
<dbReference type="GO" id="GO:0009423">
    <property type="term" value="P:chorismate biosynthetic process"/>
    <property type="evidence" value="ECO:0007669"/>
    <property type="project" value="UniProtKB-UniRule"/>
</dbReference>
<dbReference type="GO" id="GO:0009073">
    <property type="term" value="P:aromatic amino acid family biosynthetic process"/>
    <property type="evidence" value="ECO:0007669"/>
    <property type="project" value="UniProtKB-KW"/>
</dbReference>
<feature type="active site" description="Schiff-base intermediate with substrate" evidence="6">
    <location>
        <position position="143"/>
    </location>
</feature>
<dbReference type="KEGG" id="hte:Hydth_0192"/>
<keyword evidence="3 6" id="KW-0057">Aromatic amino acid biosynthesis</keyword>
<evidence type="ECO:0000256" key="2">
    <source>
        <dbReference type="ARBA" id="ARBA00022605"/>
    </source>
</evidence>
<dbReference type="Proteomes" id="UP000002574">
    <property type="component" value="Chromosome"/>
</dbReference>
<dbReference type="HAMAP" id="MF_00214">
    <property type="entry name" value="AroD"/>
    <property type="match status" value="1"/>
</dbReference>
<evidence type="ECO:0000256" key="5">
    <source>
        <dbReference type="ARBA" id="ARBA00023270"/>
    </source>
</evidence>
<evidence type="ECO:0000256" key="6">
    <source>
        <dbReference type="HAMAP-Rule" id="MF_00214"/>
    </source>
</evidence>
<dbReference type="RefSeq" id="WP_012962842.1">
    <property type="nucleotide sequence ID" value="NC_013799.1"/>
</dbReference>
<dbReference type="GO" id="GO:0046279">
    <property type="term" value="P:3,4-dihydroxybenzoate biosynthetic process"/>
    <property type="evidence" value="ECO:0007669"/>
    <property type="project" value="UniProtKB-ARBA"/>
</dbReference>
<accession>D3DFQ7</accession>
<dbReference type="GO" id="GO:0008652">
    <property type="term" value="P:amino acid biosynthetic process"/>
    <property type="evidence" value="ECO:0007669"/>
    <property type="project" value="UniProtKB-KW"/>
</dbReference>
<dbReference type="InterPro" id="IPR050146">
    <property type="entry name" value="Type-I_3-dehydroquinase"/>
</dbReference>
<evidence type="ECO:0000256" key="1">
    <source>
        <dbReference type="ARBA" id="ARBA00001864"/>
    </source>
</evidence>
<comment type="pathway">
    <text evidence="6">Metabolic intermediate biosynthesis; chorismate biosynthesis; chorismate from D-erythrose 4-phosphate and phosphoenolpyruvate: step 3/7.</text>
</comment>
<dbReference type="Pfam" id="PF01487">
    <property type="entry name" value="DHquinase_I"/>
    <property type="match status" value="1"/>
</dbReference>
<dbReference type="Gene3D" id="3.20.20.70">
    <property type="entry name" value="Aldolase class I"/>
    <property type="match status" value="1"/>
</dbReference>
<keyword evidence="5 6" id="KW-0704">Schiff base</keyword>
<dbReference type="NCBIfam" id="TIGR01093">
    <property type="entry name" value="aroD"/>
    <property type="match status" value="1"/>
</dbReference>
<feature type="binding site" evidence="6">
    <location>
        <begin position="28"/>
        <end position="30"/>
    </location>
    <ligand>
        <name>3-dehydroquinate</name>
        <dbReference type="ChEBI" id="CHEBI:32364"/>
    </ligand>
</feature>
<gene>
    <name evidence="6 7" type="primary">aroD</name>
    <name evidence="7" type="ordered locus">HTH_0192</name>
</gene>
<evidence type="ECO:0000313" key="8">
    <source>
        <dbReference type="Proteomes" id="UP000002574"/>
    </source>
</evidence>
<feature type="binding site" evidence="6">
    <location>
        <position position="204"/>
    </location>
    <ligand>
        <name>3-dehydroquinate</name>
        <dbReference type="ChEBI" id="CHEBI:32364"/>
    </ligand>
</feature>
<name>D3DFQ7_HYDTT</name>
<dbReference type="EMBL" id="AP011112">
    <property type="protein sequence ID" value="BAI68659.1"/>
    <property type="molecule type" value="Genomic_DNA"/>
</dbReference>
<sequence>MLIAVPLNDRNFQEGLKACQEAGADMVELRVDMFEKLDVKRIKNLIEEVHKVGLKTILTIRSEKEGGTHIENREELFRELSPISDYTDIELSSQDIIPVVRQAVKSSGKKLIISYHNFEMTPSDWILREIFREARRWGADIVKVATKANSYQDVARLLCVGHQEEGEKILICMGKMGSVSRLAGFAFGSVISYAFVDEAVAEGQIHLREMVRLRSLFYG</sequence>
<comment type="similarity">
    <text evidence="6">Belongs to the type-I 3-dehydroquinase family.</text>
</comment>
<keyword evidence="8" id="KW-1185">Reference proteome</keyword>
<evidence type="ECO:0000256" key="3">
    <source>
        <dbReference type="ARBA" id="ARBA00023141"/>
    </source>
</evidence>
<dbReference type="EC" id="4.2.1.10" evidence="6"/>
<dbReference type="CDD" id="cd00502">
    <property type="entry name" value="DHQase_I"/>
    <property type="match status" value="1"/>
</dbReference>
<keyword evidence="4 6" id="KW-0456">Lyase</keyword>
<evidence type="ECO:0000313" key="7">
    <source>
        <dbReference type="EMBL" id="BAI68659.1"/>
    </source>
</evidence>
<keyword evidence="2 6" id="KW-0028">Amino-acid biosynthesis</keyword>
<organism evidence="7 8">
    <name type="scientific">Hydrogenobacter thermophilus (strain DSM 6534 / IAM 12695 / TK-6)</name>
    <dbReference type="NCBI Taxonomy" id="608538"/>
    <lineage>
        <taxon>Bacteria</taxon>
        <taxon>Pseudomonadati</taxon>
        <taxon>Aquificota</taxon>
        <taxon>Aquificia</taxon>
        <taxon>Aquificales</taxon>
        <taxon>Aquificaceae</taxon>
        <taxon>Hydrogenobacter</taxon>
    </lineage>
</organism>
<dbReference type="PATRIC" id="fig|608538.5.peg.193"/>
<feature type="binding site" evidence="6">
    <location>
        <position position="61"/>
    </location>
    <ligand>
        <name>3-dehydroquinate</name>
        <dbReference type="ChEBI" id="CHEBI:32364"/>
    </ligand>
</feature>
<dbReference type="PANTHER" id="PTHR43699">
    <property type="entry name" value="3-DEHYDROQUINATE DEHYDRATASE"/>
    <property type="match status" value="1"/>
</dbReference>
<dbReference type="KEGG" id="hth:HTH_0192"/>
<dbReference type="InterPro" id="IPR018508">
    <property type="entry name" value="3-dehydroquinate_DH_AS"/>
</dbReference>